<reference evidence="4 5" key="1">
    <citation type="journal article" date="2023" name="Commun. Biol.">
        <title>Genome analysis of Parmales, the sister group of diatoms, reveals the evolutionary specialization of diatoms from phago-mixotrophs to photoautotrophs.</title>
        <authorList>
            <person name="Ban H."/>
            <person name="Sato S."/>
            <person name="Yoshikawa S."/>
            <person name="Yamada K."/>
            <person name="Nakamura Y."/>
            <person name="Ichinomiya M."/>
            <person name="Sato N."/>
            <person name="Blanc-Mathieu R."/>
            <person name="Endo H."/>
            <person name="Kuwata A."/>
            <person name="Ogata H."/>
        </authorList>
    </citation>
    <scope>NUCLEOTIDE SEQUENCE [LARGE SCALE GENOMIC DNA]</scope>
</reference>
<evidence type="ECO:0000256" key="2">
    <source>
        <dbReference type="SAM" id="MobiDB-lite"/>
    </source>
</evidence>
<evidence type="ECO:0000256" key="1">
    <source>
        <dbReference type="ARBA" id="ARBA00022801"/>
    </source>
</evidence>
<dbReference type="InterPro" id="IPR000330">
    <property type="entry name" value="SNF2_N"/>
</dbReference>
<gene>
    <name evidence="4" type="ORF">TeGR_g3893</name>
</gene>
<keyword evidence="1" id="KW-0378">Hydrolase</keyword>
<feature type="compositionally biased region" description="Acidic residues" evidence="2">
    <location>
        <begin position="324"/>
        <end position="335"/>
    </location>
</feature>
<protein>
    <recommendedName>
        <fullName evidence="3">Helicase ATP-binding domain-containing protein</fullName>
    </recommendedName>
</protein>
<dbReference type="Proteomes" id="UP001165060">
    <property type="component" value="Unassembled WGS sequence"/>
</dbReference>
<sequence>MASSSAVIDLCSSSDEEASPRAWAEEQLLSLVGDRCATLVRHCCSLTEAAHVSAALLPTLSPAGGGGAFLAALLGRLGLAPVKKAKEAARAAPPAGPRTAQSYVVLLSVASPDLFAVSVLSAADYDAGGAAADARAALDADLASRGVFASETVGGLLAAAGADGRNRVGWGERNCSVYVGFVEALAGLANVAPALVHVVGVSQYNLANLAVQQQNARETAKSTYASVDALVAANVPPRVAGKLAPFQREGVMFALRREGRAFIADEMGLGKTIQSIAVVAAYPEDWPVLVVTPSGARYHWEAQMLDWLGPGDDAGGGRKRARDDSDDDDASDDDAAAPRAPRPNPLVLSADQVKVVNSGKDEWEDAHKVVIVSYALMTAFVKAGTISQGDFKSIIVDESHMLKCEESQRSRLLVPLLFGATRRILLSGTPAFSKPDELFPQISGVAIPPPPGRRDLGDPFMSRELFYGR</sequence>
<feature type="region of interest" description="Disordered" evidence="2">
    <location>
        <begin position="309"/>
        <end position="345"/>
    </location>
</feature>
<keyword evidence="5" id="KW-1185">Reference proteome</keyword>
<dbReference type="PANTHER" id="PTHR45766:SF6">
    <property type="entry name" value="SWI_SNF-RELATED MATRIX-ASSOCIATED ACTIN-DEPENDENT REGULATOR OF CHROMATIN SUBFAMILY A-LIKE PROTEIN 1"/>
    <property type="match status" value="1"/>
</dbReference>
<dbReference type="Gene3D" id="3.40.50.10810">
    <property type="entry name" value="Tandem AAA-ATPase domain"/>
    <property type="match status" value="1"/>
</dbReference>
<dbReference type="EMBL" id="BRYB01001372">
    <property type="protein sequence ID" value="GMI24196.1"/>
    <property type="molecule type" value="Genomic_DNA"/>
</dbReference>
<dbReference type="InterPro" id="IPR014001">
    <property type="entry name" value="Helicase_ATP-bd"/>
</dbReference>
<comment type="caution">
    <text evidence="4">The sequence shown here is derived from an EMBL/GenBank/DDBJ whole genome shotgun (WGS) entry which is preliminary data.</text>
</comment>
<dbReference type="SMART" id="SM00487">
    <property type="entry name" value="DEXDc"/>
    <property type="match status" value="1"/>
</dbReference>
<dbReference type="Pfam" id="PF00176">
    <property type="entry name" value="SNF2-rel_dom"/>
    <property type="match status" value="1"/>
</dbReference>
<name>A0ABQ6MD79_9STRA</name>
<proteinExistence type="predicted"/>
<feature type="domain" description="Helicase ATP-binding" evidence="3">
    <location>
        <begin position="252"/>
        <end position="448"/>
    </location>
</feature>
<dbReference type="SUPFAM" id="SSF52540">
    <property type="entry name" value="P-loop containing nucleoside triphosphate hydrolases"/>
    <property type="match status" value="1"/>
</dbReference>
<evidence type="ECO:0000313" key="5">
    <source>
        <dbReference type="Proteomes" id="UP001165060"/>
    </source>
</evidence>
<evidence type="ECO:0000259" key="3">
    <source>
        <dbReference type="PROSITE" id="PS51192"/>
    </source>
</evidence>
<organism evidence="4 5">
    <name type="scientific">Tetraparma gracilis</name>
    <dbReference type="NCBI Taxonomy" id="2962635"/>
    <lineage>
        <taxon>Eukaryota</taxon>
        <taxon>Sar</taxon>
        <taxon>Stramenopiles</taxon>
        <taxon>Ochrophyta</taxon>
        <taxon>Bolidophyceae</taxon>
        <taxon>Parmales</taxon>
        <taxon>Triparmaceae</taxon>
        <taxon>Tetraparma</taxon>
    </lineage>
</organism>
<dbReference type="PANTHER" id="PTHR45766">
    <property type="entry name" value="DNA ANNEALING HELICASE AND ENDONUCLEASE ZRANB3 FAMILY MEMBER"/>
    <property type="match status" value="1"/>
</dbReference>
<evidence type="ECO:0000313" key="4">
    <source>
        <dbReference type="EMBL" id="GMI24196.1"/>
    </source>
</evidence>
<dbReference type="InterPro" id="IPR027417">
    <property type="entry name" value="P-loop_NTPase"/>
</dbReference>
<accession>A0ABQ6MD79</accession>
<dbReference type="InterPro" id="IPR038718">
    <property type="entry name" value="SNF2-like_sf"/>
</dbReference>
<dbReference type="PROSITE" id="PS51192">
    <property type="entry name" value="HELICASE_ATP_BIND_1"/>
    <property type="match status" value="1"/>
</dbReference>